<evidence type="ECO:0000256" key="8">
    <source>
        <dbReference type="ARBA" id="ARBA00022692"/>
    </source>
</evidence>
<dbReference type="AlphaFoldDB" id="A0A849VRR2"/>
<accession>A0A849VRR2</accession>
<feature type="transmembrane region" description="Helical" evidence="12">
    <location>
        <begin position="6"/>
        <end position="28"/>
    </location>
</feature>
<dbReference type="Pfam" id="PF04995">
    <property type="entry name" value="CcmD"/>
    <property type="match status" value="1"/>
</dbReference>
<evidence type="ECO:0000256" key="5">
    <source>
        <dbReference type="ARBA" id="ARBA00022448"/>
    </source>
</evidence>
<comment type="caution">
    <text evidence="13">The sequence shown here is derived from an EMBL/GenBank/DDBJ whole genome shotgun (WGS) entry which is preliminary data.</text>
</comment>
<keyword evidence="7 12" id="KW-0997">Cell inner membrane</keyword>
<dbReference type="GO" id="GO:0005886">
    <property type="term" value="C:plasma membrane"/>
    <property type="evidence" value="ECO:0007669"/>
    <property type="project" value="UniProtKB-SubCell"/>
</dbReference>
<keyword evidence="10 12" id="KW-1133">Transmembrane helix</keyword>
<evidence type="ECO:0000256" key="7">
    <source>
        <dbReference type="ARBA" id="ARBA00022519"/>
    </source>
</evidence>
<evidence type="ECO:0000256" key="12">
    <source>
        <dbReference type="RuleBase" id="RU363101"/>
    </source>
</evidence>
<comment type="function">
    <text evidence="1 12">Required for the export of heme to the periplasm for the biogenesis of c-type cytochromes.</text>
</comment>
<name>A0A849VRR2_9HYPH</name>
<evidence type="ECO:0000256" key="2">
    <source>
        <dbReference type="ARBA" id="ARBA00004377"/>
    </source>
</evidence>
<evidence type="ECO:0000313" key="13">
    <source>
        <dbReference type="EMBL" id="NTS32662.1"/>
    </source>
</evidence>
<keyword evidence="8 12" id="KW-0812">Transmembrane</keyword>
<evidence type="ECO:0000256" key="3">
    <source>
        <dbReference type="ARBA" id="ARBA00008741"/>
    </source>
</evidence>
<evidence type="ECO:0000256" key="10">
    <source>
        <dbReference type="ARBA" id="ARBA00022989"/>
    </source>
</evidence>
<evidence type="ECO:0000256" key="6">
    <source>
        <dbReference type="ARBA" id="ARBA00022475"/>
    </source>
</evidence>
<gene>
    <name evidence="13" type="primary">ccmD</name>
    <name evidence="13" type="ORF">HQ945_15495</name>
</gene>
<dbReference type="InterPro" id="IPR007078">
    <property type="entry name" value="Haem_export_protD_CcmD"/>
</dbReference>
<comment type="subcellular location">
    <subcellularLocation>
        <location evidence="2 12">Cell inner membrane</location>
        <topology evidence="2 12">Single-pass membrane protein</topology>
    </subcellularLocation>
</comment>
<dbReference type="Proteomes" id="UP000550508">
    <property type="component" value="Unassembled WGS sequence"/>
</dbReference>
<keyword evidence="5 12" id="KW-0813">Transport</keyword>
<protein>
    <recommendedName>
        <fullName evidence="4 12">Heme exporter protein D</fullName>
    </recommendedName>
</protein>
<keyword evidence="11 12" id="KW-0472">Membrane</keyword>
<evidence type="ECO:0000256" key="9">
    <source>
        <dbReference type="ARBA" id="ARBA00022748"/>
    </source>
</evidence>
<keyword evidence="6 12" id="KW-1003">Cell membrane</keyword>
<proteinExistence type="inferred from homology"/>
<reference evidence="13 14" key="1">
    <citation type="submission" date="2020-05" db="EMBL/GenBank/DDBJ databases">
        <authorList>
            <person name="Kim M.K."/>
        </authorList>
    </citation>
    <scope>NUCLEOTIDE SEQUENCE [LARGE SCALE GENOMIC DNA]</scope>
    <source>
        <strain evidence="13 14">BT25</strain>
    </source>
</reference>
<dbReference type="GO" id="GO:0017004">
    <property type="term" value="P:cytochrome complex assembly"/>
    <property type="evidence" value="ECO:0007669"/>
    <property type="project" value="UniProtKB-KW"/>
</dbReference>
<keyword evidence="14" id="KW-1185">Reference proteome</keyword>
<dbReference type="RefSeq" id="WP_174208252.1">
    <property type="nucleotide sequence ID" value="NZ_JABUMX010000003.1"/>
</dbReference>
<dbReference type="NCBIfam" id="TIGR03141">
    <property type="entry name" value="cytochro_ccmD"/>
    <property type="match status" value="1"/>
</dbReference>
<keyword evidence="9 12" id="KW-0201">Cytochrome c-type biogenesis</keyword>
<comment type="similarity">
    <text evidence="3 12">Belongs to the CcmD/CycX/HelD family.</text>
</comment>
<evidence type="ECO:0000256" key="1">
    <source>
        <dbReference type="ARBA" id="ARBA00002442"/>
    </source>
</evidence>
<evidence type="ECO:0000313" key="14">
    <source>
        <dbReference type="Proteomes" id="UP000550508"/>
    </source>
</evidence>
<dbReference type="EMBL" id="JABUMX010000003">
    <property type="protein sequence ID" value="NTS32662.1"/>
    <property type="molecule type" value="Genomic_DNA"/>
</dbReference>
<evidence type="ECO:0000256" key="11">
    <source>
        <dbReference type="ARBA" id="ARBA00023136"/>
    </source>
</evidence>
<sequence length="56" mass="6143">MSSHAGFVIAAYGVSFIALAGLIGWVFIDQRLQNRALRQLESRGVRRRSEGKGAQP</sequence>
<evidence type="ECO:0000256" key="4">
    <source>
        <dbReference type="ARBA" id="ARBA00016461"/>
    </source>
</evidence>
<dbReference type="GO" id="GO:0015886">
    <property type="term" value="P:heme transport"/>
    <property type="evidence" value="ECO:0007669"/>
    <property type="project" value="InterPro"/>
</dbReference>
<organism evidence="13 14">
    <name type="scientific">Phyllobacterium pellucidum</name>
    <dbReference type="NCBI Taxonomy" id="2740464"/>
    <lineage>
        <taxon>Bacteria</taxon>
        <taxon>Pseudomonadati</taxon>
        <taxon>Pseudomonadota</taxon>
        <taxon>Alphaproteobacteria</taxon>
        <taxon>Hyphomicrobiales</taxon>
        <taxon>Phyllobacteriaceae</taxon>
        <taxon>Phyllobacterium</taxon>
    </lineage>
</organism>